<dbReference type="GO" id="GO:0017116">
    <property type="term" value="F:single-stranded DNA helicase activity"/>
    <property type="evidence" value="ECO:0007669"/>
    <property type="project" value="TreeGrafter"/>
</dbReference>
<dbReference type="RefSeq" id="WP_073104455.1">
    <property type="nucleotide sequence ID" value="NZ_FQZY01000007.1"/>
</dbReference>
<dbReference type="SMART" id="SM00382">
    <property type="entry name" value="AAA"/>
    <property type="match status" value="1"/>
</dbReference>
<dbReference type="GO" id="GO:0006261">
    <property type="term" value="P:DNA-templated DNA replication"/>
    <property type="evidence" value="ECO:0007669"/>
    <property type="project" value="TreeGrafter"/>
</dbReference>
<dbReference type="SUPFAM" id="SSF48019">
    <property type="entry name" value="post-AAA+ oligomerization domain-like"/>
    <property type="match status" value="1"/>
</dbReference>
<comment type="similarity">
    <text evidence="2">Belongs to the AAA ATPase family. RarA/MGS1/WRNIP1 subfamily.</text>
</comment>
<dbReference type="Gene3D" id="3.40.50.300">
    <property type="entry name" value="P-loop containing nucleotide triphosphate hydrolases"/>
    <property type="match status" value="1"/>
</dbReference>
<evidence type="ECO:0000256" key="6">
    <source>
        <dbReference type="ARBA" id="ARBA00022840"/>
    </source>
</evidence>
<dbReference type="PANTHER" id="PTHR13779">
    <property type="entry name" value="WERNER HELICASE-INTERACTING PROTEIN 1 FAMILY MEMBER"/>
    <property type="match status" value="1"/>
</dbReference>
<dbReference type="CDD" id="cd00009">
    <property type="entry name" value="AAA"/>
    <property type="match status" value="1"/>
</dbReference>
<dbReference type="Pfam" id="PF12002">
    <property type="entry name" value="MgsA_C"/>
    <property type="match status" value="1"/>
</dbReference>
<dbReference type="FunFam" id="3.40.50.300:FF:000137">
    <property type="entry name" value="Replication-associated recombination protein A"/>
    <property type="match status" value="1"/>
</dbReference>
<dbReference type="OrthoDB" id="9778364at2"/>
<dbReference type="InterPro" id="IPR032423">
    <property type="entry name" value="AAA_assoc_2"/>
</dbReference>
<dbReference type="Gene3D" id="1.10.3710.10">
    <property type="entry name" value="DNA polymerase III clamp loader subunits, C-terminal domain"/>
    <property type="match status" value="1"/>
</dbReference>
<dbReference type="InterPro" id="IPR021886">
    <property type="entry name" value="MgsA_C"/>
</dbReference>
<organism evidence="8 9">
    <name type="scientific">Hespellia stercorisuis DSM 15480</name>
    <dbReference type="NCBI Taxonomy" id="1121950"/>
    <lineage>
        <taxon>Bacteria</taxon>
        <taxon>Bacillati</taxon>
        <taxon>Bacillota</taxon>
        <taxon>Clostridia</taxon>
        <taxon>Lachnospirales</taxon>
        <taxon>Lachnospiraceae</taxon>
        <taxon>Hespellia</taxon>
    </lineage>
</organism>
<dbReference type="GO" id="GO:0009378">
    <property type="term" value="F:four-way junction helicase activity"/>
    <property type="evidence" value="ECO:0007669"/>
    <property type="project" value="InterPro"/>
</dbReference>
<evidence type="ECO:0000256" key="5">
    <source>
        <dbReference type="ARBA" id="ARBA00022741"/>
    </source>
</evidence>
<keyword evidence="9" id="KW-1185">Reference proteome</keyword>
<dbReference type="Gene3D" id="1.20.272.10">
    <property type="match status" value="1"/>
</dbReference>
<dbReference type="GO" id="GO:0003677">
    <property type="term" value="F:DNA binding"/>
    <property type="evidence" value="ECO:0007669"/>
    <property type="project" value="InterPro"/>
</dbReference>
<dbReference type="EMBL" id="FQZY01000007">
    <property type="protein sequence ID" value="SHJ33681.1"/>
    <property type="molecule type" value="Genomic_DNA"/>
</dbReference>
<keyword evidence="6" id="KW-0067">ATP-binding</keyword>
<gene>
    <name evidence="8" type="ORF">SAMN02745243_00328</name>
</gene>
<dbReference type="InterPro" id="IPR027417">
    <property type="entry name" value="P-loop_NTPase"/>
</dbReference>
<evidence type="ECO:0000259" key="7">
    <source>
        <dbReference type="SMART" id="SM00382"/>
    </source>
</evidence>
<dbReference type="GO" id="GO:0000731">
    <property type="term" value="P:DNA synthesis involved in DNA repair"/>
    <property type="evidence" value="ECO:0007669"/>
    <property type="project" value="TreeGrafter"/>
</dbReference>
<proteinExistence type="inferred from homology"/>
<feature type="domain" description="AAA+ ATPase" evidence="7">
    <location>
        <begin position="51"/>
        <end position="168"/>
    </location>
</feature>
<sequence>MDLFDYMRENTKEKESPLAARLRPTTLEEVVGQQHIIGKDKLLYRAIKADKLGSIIFYGPPGTGKTTLAKVIANTTSAQFKQINATVAGKKDMEEVVREAKDTLGMYQKKTILFVDEIHRFNKSQQDYLLPFVEDGTLILIGATTENPYFEVNGALISRSSIFELKPLSKEDIKTLLHRAVYDDEKGMGSYHAEIDDAAMDFLADLAGGDARNALNAIELGILTTGRGEDGKIHITLDVASECIQKRVVRYDKTGDNHYDTISAFIKSMRGSDPDAAVYYLAKMLYAGEDVKFIARRIMICASEDVGNADPGALTVAVSAAQAVERIGMPEAQIILAHAVLYVATAPKSNSAVNAIFAAMENVKHKKTTVPVHLQDAHYKGSAKLGHGVGYQYAHDYPNHYVAQQYLPDEIKDEVFYEPSDNGYEKNIVEHMRHIKED</sequence>
<dbReference type="AlphaFoldDB" id="A0A1M6IGR9"/>
<evidence type="ECO:0000256" key="2">
    <source>
        <dbReference type="ARBA" id="ARBA00008959"/>
    </source>
</evidence>
<dbReference type="Pfam" id="PF05496">
    <property type="entry name" value="RuvB_N"/>
    <property type="match status" value="1"/>
</dbReference>
<dbReference type="GO" id="GO:0006310">
    <property type="term" value="P:DNA recombination"/>
    <property type="evidence" value="ECO:0007669"/>
    <property type="project" value="InterPro"/>
</dbReference>
<dbReference type="Gene3D" id="1.10.8.60">
    <property type="match status" value="1"/>
</dbReference>
<reference evidence="8 9" key="1">
    <citation type="submission" date="2016-11" db="EMBL/GenBank/DDBJ databases">
        <authorList>
            <person name="Jaros S."/>
            <person name="Januszkiewicz K."/>
            <person name="Wedrychowicz H."/>
        </authorList>
    </citation>
    <scope>NUCLEOTIDE SEQUENCE [LARGE SCALE GENOMIC DNA]</scope>
    <source>
        <strain evidence="8 9">DSM 15480</strain>
    </source>
</reference>
<dbReference type="PANTHER" id="PTHR13779:SF7">
    <property type="entry name" value="ATPASE WRNIP1"/>
    <property type="match status" value="1"/>
</dbReference>
<dbReference type="FunFam" id="1.20.272.10:FF:000001">
    <property type="entry name" value="Putative AAA family ATPase"/>
    <property type="match status" value="1"/>
</dbReference>
<dbReference type="FunFam" id="1.10.3710.10:FF:000003">
    <property type="entry name" value="ATPase, AAA family protein"/>
    <property type="match status" value="1"/>
</dbReference>
<name>A0A1M6IGR9_9FIRM</name>
<dbReference type="SUPFAM" id="SSF52540">
    <property type="entry name" value="P-loop containing nucleoside triphosphate hydrolases"/>
    <property type="match status" value="1"/>
</dbReference>
<dbReference type="InterPro" id="IPR008824">
    <property type="entry name" value="RuvB-like_N"/>
</dbReference>
<evidence type="ECO:0000256" key="4">
    <source>
        <dbReference type="ARBA" id="ARBA00022705"/>
    </source>
</evidence>
<dbReference type="CDD" id="cd18139">
    <property type="entry name" value="HLD_clamp_RarA"/>
    <property type="match status" value="1"/>
</dbReference>
<dbReference type="InterPro" id="IPR003593">
    <property type="entry name" value="AAA+_ATPase"/>
</dbReference>
<dbReference type="GO" id="GO:0005524">
    <property type="term" value="F:ATP binding"/>
    <property type="evidence" value="ECO:0007669"/>
    <property type="project" value="UniProtKB-KW"/>
</dbReference>
<evidence type="ECO:0000313" key="9">
    <source>
        <dbReference type="Proteomes" id="UP000184301"/>
    </source>
</evidence>
<dbReference type="InterPro" id="IPR008921">
    <property type="entry name" value="DNA_pol3_clamp-load_cplx_C"/>
</dbReference>
<keyword evidence="4" id="KW-0235">DNA replication</keyword>
<dbReference type="GO" id="GO:0008047">
    <property type="term" value="F:enzyme activator activity"/>
    <property type="evidence" value="ECO:0007669"/>
    <property type="project" value="TreeGrafter"/>
</dbReference>
<dbReference type="Pfam" id="PF16193">
    <property type="entry name" value="AAA_assoc_2"/>
    <property type="match status" value="1"/>
</dbReference>
<dbReference type="STRING" id="1121950.SAMN02745243_00328"/>
<comment type="function">
    <text evidence="1">DNA-dependent ATPase that plays important roles in cellular responses to stalled DNA replication processes.</text>
</comment>
<protein>
    <recommendedName>
        <fullName evidence="3">Replication-associated recombination protein A</fullName>
    </recommendedName>
</protein>
<dbReference type="Proteomes" id="UP000184301">
    <property type="component" value="Unassembled WGS sequence"/>
</dbReference>
<evidence type="ECO:0000256" key="1">
    <source>
        <dbReference type="ARBA" id="ARBA00002393"/>
    </source>
</evidence>
<keyword evidence="5" id="KW-0547">Nucleotide-binding</keyword>
<accession>A0A1M6IGR9</accession>
<evidence type="ECO:0000256" key="3">
    <source>
        <dbReference type="ARBA" id="ARBA00020776"/>
    </source>
</evidence>
<dbReference type="InterPro" id="IPR051314">
    <property type="entry name" value="AAA_ATPase_RarA/MGS1/WRNIP1"/>
</dbReference>
<evidence type="ECO:0000313" key="8">
    <source>
        <dbReference type="EMBL" id="SHJ33681.1"/>
    </source>
</evidence>
<dbReference type="FunFam" id="1.10.8.60:FF:000029">
    <property type="entry name" value="Replication-associated recombination protein A"/>
    <property type="match status" value="1"/>
</dbReference>